<dbReference type="InterPro" id="IPR000743">
    <property type="entry name" value="Glyco_hydro_28"/>
</dbReference>
<dbReference type="SMART" id="SM00710">
    <property type="entry name" value="PbH1"/>
    <property type="match status" value="3"/>
</dbReference>
<dbReference type="OrthoDB" id="187139at2759"/>
<evidence type="ECO:0000256" key="4">
    <source>
        <dbReference type="ARBA" id="ARBA00022729"/>
    </source>
</evidence>
<dbReference type="InterPro" id="IPR012334">
    <property type="entry name" value="Pectin_lyas_fold"/>
</dbReference>
<gene>
    <name evidence="18" type="ORF">FKW77_010065</name>
</gene>
<dbReference type="GO" id="GO:0071555">
    <property type="term" value="P:cell wall organization"/>
    <property type="evidence" value="ECO:0007669"/>
    <property type="project" value="UniProtKB-KW"/>
</dbReference>
<dbReference type="GO" id="GO:0004650">
    <property type="term" value="F:polygalacturonase activity"/>
    <property type="evidence" value="ECO:0007669"/>
    <property type="project" value="InterPro"/>
</dbReference>
<keyword evidence="3" id="KW-0964">Secreted</keyword>
<dbReference type="PROSITE" id="PS00502">
    <property type="entry name" value="POLYGALACTURONASE"/>
    <property type="match status" value="1"/>
</dbReference>
<feature type="chain" id="PRO_5021912767" description="galacturonan 1,4-alpha-galacturonidase" evidence="17">
    <location>
        <begin position="17"/>
        <end position="421"/>
    </location>
</feature>
<evidence type="ECO:0000256" key="1">
    <source>
        <dbReference type="ARBA" id="ARBA00004613"/>
    </source>
</evidence>
<evidence type="ECO:0000256" key="3">
    <source>
        <dbReference type="ARBA" id="ARBA00022525"/>
    </source>
</evidence>
<dbReference type="PANTHER" id="PTHR31736">
    <property type="match status" value="1"/>
</dbReference>
<dbReference type="GO" id="GO:0047911">
    <property type="term" value="F:galacturan 1,4-alpha-galacturonidase activity"/>
    <property type="evidence" value="ECO:0007669"/>
    <property type="project" value="UniProtKB-EC"/>
</dbReference>
<evidence type="ECO:0000256" key="15">
    <source>
        <dbReference type="PROSITE-ProRule" id="PRU10052"/>
    </source>
</evidence>
<dbReference type="SUPFAM" id="SSF51126">
    <property type="entry name" value="Pectin lyase-like"/>
    <property type="match status" value="1"/>
</dbReference>
<dbReference type="PANTHER" id="PTHR31736:SF14">
    <property type="entry name" value="EXOPOLYGALACTURONASE X-1-RELATED"/>
    <property type="match status" value="1"/>
</dbReference>
<evidence type="ECO:0000256" key="11">
    <source>
        <dbReference type="ARBA" id="ARBA00038933"/>
    </source>
</evidence>
<sequence length="421" mass="44188">MLHLLTLLSLFAGVLARSHVDVAHERRFLVRRAPTPALKIAIGPKPPFKPMPVSAPRDRECIVKGGTTEDSAAILSAVKSCINGGKVVFSAGTTYTIGKALDLTNLTKIDLVVQGKIVFTPDIPYWTANAFKHTFQNAVSFFQLGGSDINVYGGGSLDGNGAAWGGKGIRPILFAVNGLKGGQISNINLLNTPQWNNIVKDSQDVVYDNIKINGKAKNSDGWDTLNSNNIVIQNSDISNGDDCIAFKPGSVGIVVQNTNCIGSHGASVGSLGQYADRVDIVENIMVYNVSMSNASNGARIKTWPLHGTMSGVGAGGGGSGRVSNVTFEKFKVSGVESAITITQCYGEPDPAKCAAGPSKVTIENIFMTDFTGTAKGKKGMIGSIQCSTASSCKNIVLKSIAVGAGKLKCQNYKAPECGLTV</sequence>
<dbReference type="EC" id="3.2.1.67" evidence="11"/>
<dbReference type="Pfam" id="PF00295">
    <property type="entry name" value="Glyco_hydro_28"/>
    <property type="match status" value="1"/>
</dbReference>
<dbReference type="GO" id="GO:0045490">
    <property type="term" value="P:pectin catabolic process"/>
    <property type="evidence" value="ECO:0007669"/>
    <property type="project" value="UniProtKB-ARBA"/>
</dbReference>
<evidence type="ECO:0000256" key="13">
    <source>
        <dbReference type="ARBA" id="ARBA00043142"/>
    </source>
</evidence>
<evidence type="ECO:0000256" key="7">
    <source>
        <dbReference type="ARBA" id="ARBA00023157"/>
    </source>
</evidence>
<proteinExistence type="inferred from homology"/>
<name>A0A517KXI7_9PEZI</name>
<dbReference type="InterPro" id="IPR011050">
    <property type="entry name" value="Pectin_lyase_fold/virulence"/>
</dbReference>
<dbReference type="Proteomes" id="UP000316270">
    <property type="component" value="Chromosome 1"/>
</dbReference>
<evidence type="ECO:0000256" key="8">
    <source>
        <dbReference type="ARBA" id="ARBA00023180"/>
    </source>
</evidence>
<evidence type="ECO:0000256" key="9">
    <source>
        <dbReference type="ARBA" id="ARBA00023295"/>
    </source>
</evidence>
<keyword evidence="9 16" id="KW-0326">Glycosidase</keyword>
<keyword evidence="8" id="KW-0325">Glycoprotein</keyword>
<comment type="similarity">
    <text evidence="2 16">Belongs to the glycosyl hydrolase 28 family.</text>
</comment>
<dbReference type="STRING" id="50376.A0A517KXI7"/>
<dbReference type="InterPro" id="IPR006626">
    <property type="entry name" value="PbH1"/>
</dbReference>
<keyword evidence="5" id="KW-0677">Repeat</keyword>
<evidence type="ECO:0000256" key="12">
    <source>
        <dbReference type="ARBA" id="ARBA00041604"/>
    </source>
</evidence>
<evidence type="ECO:0000256" key="16">
    <source>
        <dbReference type="RuleBase" id="RU361169"/>
    </source>
</evidence>
<evidence type="ECO:0000313" key="19">
    <source>
        <dbReference type="Proteomes" id="UP000316270"/>
    </source>
</evidence>
<evidence type="ECO:0000313" key="18">
    <source>
        <dbReference type="EMBL" id="QDS68091.1"/>
    </source>
</evidence>
<dbReference type="EMBL" id="CP042185">
    <property type="protein sequence ID" value="QDS68091.1"/>
    <property type="molecule type" value="Genomic_DNA"/>
</dbReference>
<protein>
    <recommendedName>
        <fullName evidence="11">galacturonan 1,4-alpha-galacturonidase</fullName>
        <ecNumber evidence="11">3.2.1.67</ecNumber>
    </recommendedName>
    <alternativeName>
        <fullName evidence="13">Galacturan 1,4-alpha-galacturonidase</fullName>
    </alternativeName>
    <alternativeName>
        <fullName evidence="12">Poly(1,4-alpha-D-galacturonide)galacturonohydrolase</fullName>
    </alternativeName>
</protein>
<evidence type="ECO:0000256" key="14">
    <source>
        <dbReference type="ARBA" id="ARBA00048766"/>
    </source>
</evidence>
<keyword evidence="10" id="KW-0961">Cell wall biogenesis/degradation</keyword>
<keyword evidence="7" id="KW-1015">Disulfide bond</keyword>
<comment type="subcellular location">
    <subcellularLocation>
        <location evidence="1">Secreted</location>
    </subcellularLocation>
</comment>
<organism evidence="18 19">
    <name type="scientific">Venturia effusa</name>
    <dbReference type="NCBI Taxonomy" id="50376"/>
    <lineage>
        <taxon>Eukaryota</taxon>
        <taxon>Fungi</taxon>
        <taxon>Dikarya</taxon>
        <taxon>Ascomycota</taxon>
        <taxon>Pezizomycotina</taxon>
        <taxon>Dothideomycetes</taxon>
        <taxon>Pleosporomycetidae</taxon>
        <taxon>Venturiales</taxon>
        <taxon>Venturiaceae</taxon>
        <taxon>Venturia</taxon>
    </lineage>
</organism>
<reference evidence="18 19" key="1">
    <citation type="submission" date="2019-07" db="EMBL/GenBank/DDBJ databases">
        <title>Finished genome of Venturia effusa.</title>
        <authorList>
            <person name="Young C.A."/>
            <person name="Cox M.P."/>
            <person name="Ganley A.R.D."/>
            <person name="David W.J."/>
        </authorList>
    </citation>
    <scope>NUCLEOTIDE SEQUENCE [LARGE SCALE GENOMIC DNA]</scope>
    <source>
        <strain evidence="19">albino</strain>
    </source>
</reference>
<evidence type="ECO:0000256" key="6">
    <source>
        <dbReference type="ARBA" id="ARBA00022801"/>
    </source>
</evidence>
<comment type="catalytic activity">
    <reaction evidence="14">
        <text>[(1-&gt;4)-alpha-D-galacturonosyl](n) + H2O = alpha-D-galacturonate + [(1-&gt;4)-alpha-D-galacturonosyl](n-1)</text>
        <dbReference type="Rhea" id="RHEA:14117"/>
        <dbReference type="Rhea" id="RHEA-COMP:14570"/>
        <dbReference type="Rhea" id="RHEA-COMP:14572"/>
        <dbReference type="ChEBI" id="CHEBI:15377"/>
        <dbReference type="ChEBI" id="CHEBI:58658"/>
        <dbReference type="ChEBI" id="CHEBI:140523"/>
        <dbReference type="EC" id="3.2.1.67"/>
    </reaction>
</comment>
<keyword evidence="6 16" id="KW-0378">Hydrolase</keyword>
<evidence type="ECO:0000256" key="5">
    <source>
        <dbReference type="ARBA" id="ARBA00022737"/>
    </source>
</evidence>
<accession>A0A517KXI7</accession>
<dbReference type="AlphaFoldDB" id="A0A517KXI7"/>
<dbReference type="GO" id="GO:0005576">
    <property type="term" value="C:extracellular region"/>
    <property type="evidence" value="ECO:0007669"/>
    <property type="project" value="UniProtKB-SubCell"/>
</dbReference>
<evidence type="ECO:0000256" key="2">
    <source>
        <dbReference type="ARBA" id="ARBA00008834"/>
    </source>
</evidence>
<feature type="signal peptide" evidence="17">
    <location>
        <begin position="1"/>
        <end position="16"/>
    </location>
</feature>
<keyword evidence="4 17" id="KW-0732">Signal</keyword>
<dbReference type="Gene3D" id="2.160.20.10">
    <property type="entry name" value="Single-stranded right-handed beta-helix, Pectin lyase-like"/>
    <property type="match status" value="1"/>
</dbReference>
<keyword evidence="19" id="KW-1185">Reference proteome</keyword>
<evidence type="ECO:0000256" key="10">
    <source>
        <dbReference type="ARBA" id="ARBA00023316"/>
    </source>
</evidence>
<feature type="active site" evidence="15">
    <location>
        <position position="264"/>
    </location>
</feature>
<evidence type="ECO:0000256" key="17">
    <source>
        <dbReference type="SAM" id="SignalP"/>
    </source>
</evidence>